<evidence type="ECO:0000313" key="1">
    <source>
        <dbReference type="EMBL" id="KUO42526.1"/>
    </source>
</evidence>
<reference evidence="1 2" key="1">
    <citation type="journal article" date="2016" name="Nat. Microbiol.">
        <title>Genomic inference of the metabolism of cosmopolitan subsurface Archaea, Hadesarchaea.</title>
        <authorList>
            <person name="Baker B.J."/>
            <person name="Saw J.H."/>
            <person name="Lind A.E."/>
            <person name="Lazar C.S."/>
            <person name="Hinrichs K.-U."/>
            <person name="Teske A.P."/>
            <person name="Ettema T.J."/>
        </authorList>
    </citation>
    <scope>NUCLEOTIDE SEQUENCE [LARGE SCALE GENOMIC DNA]</scope>
</reference>
<accession>A0A147K136</accession>
<comment type="caution">
    <text evidence="1">The sequence shown here is derived from an EMBL/GenBank/DDBJ whole genome shotgun (WGS) entry which is preliminary data.</text>
</comment>
<dbReference type="Proteomes" id="UP000074294">
    <property type="component" value="Unassembled WGS sequence"/>
</dbReference>
<dbReference type="AlphaFoldDB" id="A0A147K136"/>
<proteinExistence type="predicted"/>
<organism evidence="1 2">
    <name type="scientific">Hadarchaeum yellowstonense</name>
    <dbReference type="NCBI Taxonomy" id="1776334"/>
    <lineage>
        <taxon>Archaea</taxon>
        <taxon>Methanobacteriati</taxon>
        <taxon>Candidatus Hadarchaeota</taxon>
        <taxon>Candidatus Hadarchaeia</taxon>
        <taxon>Candidatus Hadarchaeales</taxon>
        <taxon>Candidatus Hadarchaeaceae</taxon>
        <taxon>Candidatus Hadarchaeum</taxon>
    </lineage>
</organism>
<sequence length="59" mass="6876">MIAAALLRPLFPSALLQNSASREILLLIFSEFVMLKFKGLRCHLQARKGNSKFYYKFKR</sequence>
<dbReference type="STRING" id="1776334.APZ16_04335"/>
<protein>
    <submittedName>
        <fullName evidence="1">Uncharacterized protein</fullName>
    </submittedName>
</protein>
<evidence type="ECO:0000313" key="2">
    <source>
        <dbReference type="Proteomes" id="UP000074294"/>
    </source>
</evidence>
<gene>
    <name evidence="1" type="ORF">APZ16_04335</name>
</gene>
<name>A0A147K136_HADYE</name>
<dbReference type="EMBL" id="LQMQ01000005">
    <property type="protein sequence ID" value="KUO42526.1"/>
    <property type="molecule type" value="Genomic_DNA"/>
</dbReference>